<dbReference type="GO" id="GO:0005615">
    <property type="term" value="C:extracellular space"/>
    <property type="evidence" value="ECO:0007669"/>
    <property type="project" value="UniProtKB-ARBA"/>
</dbReference>
<evidence type="ECO:0000256" key="3">
    <source>
        <dbReference type="ARBA" id="ARBA00023180"/>
    </source>
</evidence>
<proteinExistence type="predicted"/>
<accession>A0A9P0GPJ5</accession>
<dbReference type="GO" id="GO:0005121">
    <property type="term" value="F:Toll binding"/>
    <property type="evidence" value="ECO:0007669"/>
    <property type="project" value="TreeGrafter"/>
</dbReference>
<organism evidence="6 7">
    <name type="scientific">Phaedon cochleariae</name>
    <name type="common">Mustard beetle</name>
    <dbReference type="NCBI Taxonomy" id="80249"/>
    <lineage>
        <taxon>Eukaryota</taxon>
        <taxon>Metazoa</taxon>
        <taxon>Ecdysozoa</taxon>
        <taxon>Arthropoda</taxon>
        <taxon>Hexapoda</taxon>
        <taxon>Insecta</taxon>
        <taxon>Pterygota</taxon>
        <taxon>Neoptera</taxon>
        <taxon>Endopterygota</taxon>
        <taxon>Coleoptera</taxon>
        <taxon>Polyphaga</taxon>
        <taxon>Cucujiformia</taxon>
        <taxon>Chrysomeloidea</taxon>
        <taxon>Chrysomelidae</taxon>
        <taxon>Chrysomelinae</taxon>
        <taxon>Chrysomelini</taxon>
        <taxon>Phaedon</taxon>
    </lineage>
</organism>
<dbReference type="Proteomes" id="UP001153737">
    <property type="component" value="Chromosome 17"/>
</dbReference>
<evidence type="ECO:0000256" key="2">
    <source>
        <dbReference type="ARBA" id="ARBA00023157"/>
    </source>
</evidence>
<dbReference type="InterPro" id="IPR029034">
    <property type="entry name" value="Cystine-knot_cytokine"/>
</dbReference>
<dbReference type="Gene3D" id="2.10.90.10">
    <property type="entry name" value="Cystine-knot cytokines"/>
    <property type="match status" value="1"/>
</dbReference>
<evidence type="ECO:0000256" key="4">
    <source>
        <dbReference type="SAM" id="MobiDB-lite"/>
    </source>
</evidence>
<reference evidence="6" key="2">
    <citation type="submission" date="2022-10" db="EMBL/GenBank/DDBJ databases">
        <authorList>
            <consortium name="ENA_rothamsted_submissions"/>
            <consortium name="culmorum"/>
            <person name="King R."/>
        </authorList>
    </citation>
    <scope>NUCLEOTIDE SEQUENCE</scope>
</reference>
<dbReference type="GO" id="GO:0045087">
    <property type="term" value="P:innate immune response"/>
    <property type="evidence" value="ECO:0007669"/>
    <property type="project" value="TreeGrafter"/>
</dbReference>
<protein>
    <recommendedName>
        <fullName evidence="5">Spaetzle domain-containing protein</fullName>
    </recommendedName>
</protein>
<dbReference type="GO" id="GO:0021556">
    <property type="term" value="P:central nervous system formation"/>
    <property type="evidence" value="ECO:0007669"/>
    <property type="project" value="TreeGrafter"/>
</dbReference>
<dbReference type="PANTHER" id="PTHR23199">
    <property type="entry name" value="NEUROTROPHIN 1-RELATED"/>
    <property type="match status" value="1"/>
</dbReference>
<dbReference type="PANTHER" id="PTHR23199:SF12">
    <property type="entry name" value="NEUROTROPHIN 1-RELATED"/>
    <property type="match status" value="1"/>
</dbReference>
<reference evidence="6" key="1">
    <citation type="submission" date="2022-01" db="EMBL/GenBank/DDBJ databases">
        <authorList>
            <person name="King R."/>
        </authorList>
    </citation>
    <scope>NUCLEOTIDE SEQUENCE</scope>
</reference>
<dbReference type="InterPro" id="IPR052444">
    <property type="entry name" value="Spz/Toll_ligand-like"/>
</dbReference>
<dbReference type="AlphaFoldDB" id="A0A9P0GPJ5"/>
<keyword evidence="3" id="KW-0325">Glycoprotein</keyword>
<evidence type="ECO:0000259" key="5">
    <source>
        <dbReference type="Pfam" id="PF16077"/>
    </source>
</evidence>
<dbReference type="InterPro" id="IPR032104">
    <property type="entry name" value="Spaetzle"/>
</dbReference>
<dbReference type="FunFam" id="2.10.90.10:FF:000056">
    <property type="entry name" value="Protein spaetzle"/>
    <property type="match status" value="1"/>
</dbReference>
<sequence>MMVMLIKQQVPVFLVVIEMMNFLDARPQLISSTTEKTAADQPSKFGTQNPGSAHRNVSYRTKERILTHRRKDGSFAGLSEQDIIFPDSFELIFEPLPKIDGAPKCADDSTFCENINSYPYHHLKDVLQKNTLYKELFGTDEAPVEISNRVGGEDDRYVCGAFERTIFPQVGMNKDNKWKFIINQGEKDGFVQGIRIETCRKPDTPCDIIGDLPNGYVTSCKQKYVYRRLLALNDTGAPVPDSFKIPSSCCCSYKRDFDILARFGSAVESSGKKIKMEQP</sequence>
<feature type="region of interest" description="Disordered" evidence="4">
    <location>
        <begin position="33"/>
        <end position="54"/>
    </location>
</feature>
<keyword evidence="7" id="KW-1185">Reference proteome</keyword>
<name>A0A9P0GPJ5_PHACE</name>
<keyword evidence="1" id="KW-0732">Signal</keyword>
<dbReference type="SUPFAM" id="SSF57501">
    <property type="entry name" value="Cystine-knot cytokines"/>
    <property type="match status" value="1"/>
</dbReference>
<feature type="domain" description="Spaetzle" evidence="5">
    <location>
        <begin position="157"/>
        <end position="252"/>
    </location>
</feature>
<evidence type="ECO:0000313" key="7">
    <source>
        <dbReference type="Proteomes" id="UP001153737"/>
    </source>
</evidence>
<dbReference type="EMBL" id="OU896723">
    <property type="protein sequence ID" value="CAH1154878.1"/>
    <property type="molecule type" value="Genomic_DNA"/>
</dbReference>
<dbReference type="Pfam" id="PF16077">
    <property type="entry name" value="Spaetzle"/>
    <property type="match status" value="1"/>
</dbReference>
<evidence type="ECO:0000313" key="6">
    <source>
        <dbReference type="EMBL" id="CAH1154878.1"/>
    </source>
</evidence>
<dbReference type="OrthoDB" id="6359065at2759"/>
<dbReference type="GO" id="GO:0008083">
    <property type="term" value="F:growth factor activity"/>
    <property type="evidence" value="ECO:0007669"/>
    <property type="project" value="TreeGrafter"/>
</dbReference>
<keyword evidence="2" id="KW-1015">Disulfide bond</keyword>
<gene>
    <name evidence="6" type="ORF">PHAECO_LOCUS5935</name>
</gene>
<evidence type="ECO:0000256" key="1">
    <source>
        <dbReference type="ARBA" id="ARBA00022729"/>
    </source>
</evidence>